<dbReference type="Proteomes" id="UP000279227">
    <property type="component" value="Chromosome"/>
</dbReference>
<feature type="transmembrane region" description="Helical" evidence="1">
    <location>
        <begin position="12"/>
        <end position="30"/>
    </location>
</feature>
<sequence>MKISNKKKVNSYMTFQLVTIAVLVCTIVAFRCFNFHFLSLLFVFITLLLLLYVKIKNRYIFEYENSGEVLSIKSYQWLAKGRKPSFEMPRKKILNSKIKKGIFKNYLVIIFSGSSGKTVKVAIDITFCSESQVNLLFNDITKNIMQGNQQYTAEKNDGV</sequence>
<accession>A0A448AZA1</accession>
<keyword evidence="1" id="KW-0472">Membrane</keyword>
<evidence type="ECO:0000313" key="2">
    <source>
        <dbReference type="EMBL" id="VEE05550.1"/>
    </source>
</evidence>
<organism evidence="2 3">
    <name type="scientific">Chryseobacterium gleum</name>
    <name type="common">Flavobacterium gleum</name>
    <dbReference type="NCBI Taxonomy" id="250"/>
    <lineage>
        <taxon>Bacteria</taxon>
        <taxon>Pseudomonadati</taxon>
        <taxon>Bacteroidota</taxon>
        <taxon>Flavobacteriia</taxon>
        <taxon>Flavobacteriales</taxon>
        <taxon>Weeksellaceae</taxon>
        <taxon>Chryseobacterium group</taxon>
        <taxon>Chryseobacterium</taxon>
    </lineage>
</organism>
<protein>
    <submittedName>
        <fullName evidence="2">Uncharacterized protein</fullName>
    </submittedName>
</protein>
<dbReference type="RefSeq" id="WP_002978802.1">
    <property type="nucleotide sequence ID" value="NZ_CP068486.1"/>
</dbReference>
<name>A0A448AZA1_CHRGE</name>
<dbReference type="STRING" id="525257.HMPREF0204_13342"/>
<dbReference type="KEGG" id="cgle:NCTC11432_01135"/>
<reference evidence="2 3" key="1">
    <citation type="submission" date="2018-12" db="EMBL/GenBank/DDBJ databases">
        <authorList>
            <consortium name="Pathogen Informatics"/>
        </authorList>
    </citation>
    <scope>NUCLEOTIDE SEQUENCE [LARGE SCALE GENOMIC DNA]</scope>
    <source>
        <strain evidence="2 3">NCTC11432</strain>
    </source>
</reference>
<evidence type="ECO:0000313" key="3">
    <source>
        <dbReference type="Proteomes" id="UP000279227"/>
    </source>
</evidence>
<dbReference type="OrthoDB" id="1259850at2"/>
<gene>
    <name evidence="2" type="ORF">NCTC11432_01135</name>
</gene>
<feature type="transmembrane region" description="Helical" evidence="1">
    <location>
        <begin position="36"/>
        <end position="53"/>
    </location>
</feature>
<proteinExistence type="predicted"/>
<evidence type="ECO:0000256" key="1">
    <source>
        <dbReference type="SAM" id="Phobius"/>
    </source>
</evidence>
<dbReference type="AlphaFoldDB" id="A0A448AZA1"/>
<keyword evidence="1" id="KW-0812">Transmembrane</keyword>
<keyword evidence="1" id="KW-1133">Transmembrane helix</keyword>
<dbReference type="EMBL" id="LR134289">
    <property type="protein sequence ID" value="VEE05550.1"/>
    <property type="molecule type" value="Genomic_DNA"/>
</dbReference>
<dbReference type="GeneID" id="93021714"/>